<dbReference type="EC" id="2.7.8.5" evidence="7"/>
<dbReference type="Gene3D" id="3.30.870.10">
    <property type="entry name" value="Endonuclease Chain A"/>
    <property type="match status" value="2"/>
</dbReference>
<evidence type="ECO:0000256" key="5">
    <source>
        <dbReference type="ARBA" id="ARBA00023209"/>
    </source>
</evidence>
<comment type="caution">
    <text evidence="9">The sequence shown here is derived from an EMBL/GenBank/DDBJ whole genome shotgun (WGS) entry which is preliminary data.</text>
</comment>
<keyword evidence="3" id="KW-0677">Repeat</keyword>
<protein>
    <recommendedName>
        <fullName evidence="7">CDP-diacylglycerol--glycerol-3-phosphate 3-phosphatidyltransferase</fullName>
        <ecNumber evidence="7">2.7.8.5</ecNumber>
    </recommendedName>
</protein>
<keyword evidence="1 7" id="KW-0444">Lipid biosynthesis</keyword>
<dbReference type="CDD" id="cd09135">
    <property type="entry name" value="PLDc_PGS1_euk_1"/>
    <property type="match status" value="1"/>
</dbReference>
<keyword evidence="7" id="KW-0496">Mitochondrion</keyword>
<dbReference type="GO" id="GO:0008444">
    <property type="term" value="F:CDP-diacylglycerol-glycerol-3-phosphate 3-phosphatidyltransferase activity"/>
    <property type="evidence" value="ECO:0007669"/>
    <property type="project" value="UniProtKB-EC"/>
</dbReference>
<dbReference type="EMBL" id="PJQD01000122">
    <property type="protein sequence ID" value="POY70323.1"/>
    <property type="molecule type" value="Genomic_DNA"/>
</dbReference>
<dbReference type="STRING" id="741276.A0A2S5B0M3"/>
<reference evidence="9 10" key="1">
    <citation type="journal article" date="2018" name="Front. Microbiol.">
        <title>Prospects for Fungal Bioremediation of Acidic Radioactive Waste Sites: Characterization and Genome Sequence of Rhodotorula taiwanensis MD1149.</title>
        <authorList>
            <person name="Tkavc R."/>
            <person name="Matrosova V.Y."/>
            <person name="Grichenko O.E."/>
            <person name="Gostincar C."/>
            <person name="Volpe R.P."/>
            <person name="Klimenkova P."/>
            <person name="Gaidamakova E.K."/>
            <person name="Zhou C.E."/>
            <person name="Stewart B.J."/>
            <person name="Lyman M.G."/>
            <person name="Malfatti S.A."/>
            <person name="Rubinfeld B."/>
            <person name="Courtot M."/>
            <person name="Singh J."/>
            <person name="Dalgard C.L."/>
            <person name="Hamilton T."/>
            <person name="Frey K.G."/>
            <person name="Gunde-Cimerman N."/>
            <person name="Dugan L."/>
            <person name="Daly M.J."/>
        </authorList>
    </citation>
    <scope>NUCLEOTIDE SEQUENCE [LARGE SCALE GENOMIC DNA]</scope>
    <source>
        <strain evidence="9 10">MD1149</strain>
    </source>
</reference>
<keyword evidence="5 7" id="KW-0594">Phospholipid biosynthesis</keyword>
<evidence type="ECO:0000256" key="7">
    <source>
        <dbReference type="RuleBase" id="RU365024"/>
    </source>
</evidence>
<keyword evidence="6 7" id="KW-1208">Phospholipid metabolism</keyword>
<keyword evidence="7" id="KW-0547">Nucleotide-binding</keyword>
<dbReference type="GO" id="GO:0032049">
    <property type="term" value="P:cardiolipin biosynthetic process"/>
    <property type="evidence" value="ECO:0007669"/>
    <property type="project" value="InterPro"/>
</dbReference>
<feature type="region of interest" description="Disordered" evidence="8">
    <location>
        <begin position="371"/>
        <end position="390"/>
    </location>
</feature>
<organism evidence="9 10">
    <name type="scientific">Rhodotorula taiwanensis</name>
    <dbReference type="NCBI Taxonomy" id="741276"/>
    <lineage>
        <taxon>Eukaryota</taxon>
        <taxon>Fungi</taxon>
        <taxon>Dikarya</taxon>
        <taxon>Basidiomycota</taxon>
        <taxon>Pucciniomycotina</taxon>
        <taxon>Microbotryomycetes</taxon>
        <taxon>Sporidiobolales</taxon>
        <taxon>Sporidiobolaceae</taxon>
        <taxon>Rhodotorula</taxon>
    </lineage>
</organism>
<comment type="subcellular location">
    <subcellularLocation>
        <location evidence="7">Mitochondrion</location>
    </subcellularLocation>
</comment>
<dbReference type="PANTHER" id="PTHR12586">
    <property type="entry name" value="CDP-DIACYLGLYCEROL--SERINE O-PHOSPHATIDYLTRANSFERASE"/>
    <property type="match status" value="1"/>
</dbReference>
<evidence type="ECO:0000256" key="6">
    <source>
        <dbReference type="ARBA" id="ARBA00023264"/>
    </source>
</evidence>
<dbReference type="PANTHER" id="PTHR12586:SF1">
    <property type="entry name" value="CDP-DIACYLGLYCEROL--GLYCEROL-3-PHOSPHATE 3-PHOSPHATIDYLTRANSFERASE, MITOCHONDRIAL"/>
    <property type="match status" value="1"/>
</dbReference>
<evidence type="ECO:0000256" key="8">
    <source>
        <dbReference type="SAM" id="MobiDB-lite"/>
    </source>
</evidence>
<proteinExistence type="inferred from homology"/>
<dbReference type="OrthoDB" id="10250191at2759"/>
<comment type="pathway">
    <text evidence="7">Phospholipid metabolism; phosphatidylglycerol biosynthesis; phosphatidylglycerol from CDP-diacylglycerol: step 1/2.</text>
</comment>
<evidence type="ECO:0000313" key="10">
    <source>
        <dbReference type="Proteomes" id="UP000237144"/>
    </source>
</evidence>
<evidence type="ECO:0000313" key="9">
    <source>
        <dbReference type="EMBL" id="POY70323.1"/>
    </source>
</evidence>
<name>A0A2S5B0M3_9BASI</name>
<comment type="catalytic activity">
    <reaction evidence="7">
        <text>a CDP-1,2-diacyl-sn-glycerol + sn-glycerol 3-phosphate = a 1,2-diacyl-sn-glycero-3-phospho-(1'-sn-glycero-3'-phosphate) + CMP + H(+)</text>
        <dbReference type="Rhea" id="RHEA:12593"/>
        <dbReference type="ChEBI" id="CHEBI:15378"/>
        <dbReference type="ChEBI" id="CHEBI:57597"/>
        <dbReference type="ChEBI" id="CHEBI:58332"/>
        <dbReference type="ChEBI" id="CHEBI:60110"/>
        <dbReference type="ChEBI" id="CHEBI:60377"/>
        <dbReference type="EC" id="2.7.8.5"/>
    </reaction>
</comment>
<evidence type="ECO:0000256" key="4">
    <source>
        <dbReference type="ARBA" id="ARBA00023098"/>
    </source>
</evidence>
<keyword evidence="2 7" id="KW-0808">Transferase</keyword>
<evidence type="ECO:0000256" key="1">
    <source>
        <dbReference type="ARBA" id="ARBA00022516"/>
    </source>
</evidence>
<evidence type="ECO:0000256" key="3">
    <source>
        <dbReference type="ARBA" id="ARBA00022737"/>
    </source>
</evidence>
<evidence type="ECO:0000256" key="2">
    <source>
        <dbReference type="ARBA" id="ARBA00022679"/>
    </source>
</evidence>
<dbReference type="Proteomes" id="UP000237144">
    <property type="component" value="Unassembled WGS sequence"/>
</dbReference>
<dbReference type="SUPFAM" id="SSF56024">
    <property type="entry name" value="Phospholipase D/nuclease"/>
    <property type="match status" value="1"/>
</dbReference>
<comment type="similarity">
    <text evidence="7">Belongs to the CDP-alcohol phosphatidyltransferase class-II family.</text>
</comment>
<comment type="function">
    <text evidence="7">Functions in the biosynthesis of the anionic phospholipids phosphatidylglycerol and cardiolipin.</text>
</comment>
<keyword evidence="4 7" id="KW-0443">Lipid metabolism</keyword>
<dbReference type="GO" id="GO:0005739">
    <property type="term" value="C:mitochondrion"/>
    <property type="evidence" value="ECO:0007669"/>
    <property type="project" value="UniProtKB-SubCell"/>
</dbReference>
<dbReference type="InterPro" id="IPR016270">
    <property type="entry name" value="PGS1"/>
</dbReference>
<keyword evidence="7" id="KW-0067">ATP-binding</keyword>
<sequence>MLHRAAARTRSRASEVQSWLRPSVNAYSSPARQRPPVPDFERHPAFKQLDRDLDEGRVPCFPANGDNVRVLTEPSEFYQTLLVSAVVVSFSARRTSSPRADDSRPGDTVQDKIRKAKKRIFIASLYIGKEEQELVRPTLPGRCHTGSDLLTPSRPTHSQVQTLHEALRANPDLQVSVLVDYLRSTRELPGASSASLLASLSAAFPHQVDIRLFHTPALNGWQKRWVPKRFNEGWGLQHMKCYGFDDDVIMSGANLSHDYFTNRTDRYIEFRSHPPLADFFHSLLALTGSYSFRATAQDTSTLYPAVKLCWPEGGADGVPANRIPQNPFDAPPASAIPAFREHAHNSISSFIDSWYRKDQFALAAALPVPSVARTSRSPRPPPSPRSRNSALLASFDTRLRPVVQMGPFDLTTETDLVVPRIFSTANSLATAPGGNRTVLDWTSGYFGLREDYKKLALQCKAKVRIVSAAPEANGFFGSRGVSRFIPPAYTYFAEQFYREIEREAERKSKRTDGGSADGLIEMREWRRKGWTYHAKGIWLAPSVFNPLSPPAPTSTSTTLTVDPHVDEFSLRYSHPSPPFLTLIGSSNFGSRSASRDLEAGVLLTTQNSALRWALENEVRLIRKNADVLVDRNLFEKSDRKVPWGVRKAANAIETML</sequence>
<gene>
    <name evidence="9" type="ORF">BMF94_6603</name>
</gene>
<dbReference type="GO" id="GO:0005524">
    <property type="term" value="F:ATP binding"/>
    <property type="evidence" value="ECO:0007669"/>
    <property type="project" value="UniProtKB-KW"/>
</dbReference>
<dbReference type="AlphaFoldDB" id="A0A2S5B0M3"/>
<accession>A0A2S5B0M3</accession>
<dbReference type="CDD" id="cd09137">
    <property type="entry name" value="PLDc_PGS1_euk_2"/>
    <property type="match status" value="1"/>
</dbReference>
<dbReference type="UniPathway" id="UPA00084">
    <property type="reaction ID" value="UER00503"/>
</dbReference>
<keyword evidence="10" id="KW-1185">Reference proteome</keyword>